<dbReference type="Pfam" id="PF05569">
    <property type="entry name" value="Peptidase_M56"/>
    <property type="match status" value="1"/>
</dbReference>
<dbReference type="Gene3D" id="3.30.2010.10">
    <property type="entry name" value="Metalloproteases ('zincins'), catalytic domain"/>
    <property type="match status" value="1"/>
</dbReference>
<dbReference type="AlphaFoldDB" id="A0A848LCD5"/>
<evidence type="ECO:0000256" key="1">
    <source>
        <dbReference type="SAM" id="MobiDB-lite"/>
    </source>
</evidence>
<proteinExistence type="predicted"/>
<feature type="domain" description="Peptidase M56" evidence="3">
    <location>
        <begin position="20"/>
        <end position="353"/>
    </location>
</feature>
<feature type="transmembrane region" description="Helical" evidence="2">
    <location>
        <begin position="158"/>
        <end position="183"/>
    </location>
</feature>
<dbReference type="Proteomes" id="UP000518300">
    <property type="component" value="Unassembled WGS sequence"/>
</dbReference>
<feature type="region of interest" description="Disordered" evidence="1">
    <location>
        <begin position="391"/>
        <end position="474"/>
    </location>
</feature>
<keyword evidence="5" id="KW-1185">Reference proteome</keyword>
<dbReference type="EMBL" id="JABBJJ010000064">
    <property type="protein sequence ID" value="NMO16337.1"/>
    <property type="molecule type" value="Genomic_DNA"/>
</dbReference>
<evidence type="ECO:0000256" key="2">
    <source>
        <dbReference type="SAM" id="Phobius"/>
    </source>
</evidence>
<dbReference type="PANTHER" id="PTHR34978:SF3">
    <property type="entry name" value="SLR0241 PROTEIN"/>
    <property type="match status" value="1"/>
</dbReference>
<gene>
    <name evidence="4" type="ORF">HG543_15965</name>
</gene>
<dbReference type="PANTHER" id="PTHR34978">
    <property type="entry name" value="POSSIBLE SENSOR-TRANSDUCER PROTEIN BLAR"/>
    <property type="match status" value="1"/>
</dbReference>
<feature type="region of interest" description="Disordered" evidence="1">
    <location>
        <begin position="513"/>
        <end position="540"/>
    </location>
</feature>
<dbReference type="CDD" id="cd07341">
    <property type="entry name" value="M56_BlaR1_MecR1_like"/>
    <property type="match status" value="1"/>
</dbReference>
<feature type="compositionally biased region" description="Basic and acidic residues" evidence="1">
    <location>
        <begin position="703"/>
        <end position="737"/>
    </location>
</feature>
<sequence>METGWLTHVGQWASAWPEGLWRASWQGALGVALVWALTRAWPRMPASLRAGLWWLVALKFVVSLAWTRPVPLPVLPASVAPSGDSAVSQGAAHEGDGDTTAFRDAARERAGDLAAHRGTVPGDNTTTARAAAPVSAAVPPLLAPVAEPARSSVPWGRVLMVLLLAVWLAGVLWHSLGHVKGWVAMRRLRRSARPLEHPVLESVTRALAAEAGLRRVPELLVSESVASPLATGLLSPVVVLPAKAVRRLPVDALRMALAHELAHLRRGDLWLGWVPALAEALLFFHPLARRAAREYALAREEACDAEALRLTGAEPADYGELLLAFGVARGAGTAAAHGASAHVHALHRRLSMLEHVEVGPTRSRRLLKVALSALGLAALVPFQVVAQESAGASQAKPASPATAATPAKPGSAQPSAEKAGTPASAAPAKPAAPAAESRPSAATKSAAAPAATGSVAAPPAPRMGGVPAAPPVPPTPRVGGVAAVPPAPPAPRVGGVPPVPPVPPVPRVAAVAPAPFPRTGGTPAAPPPPPAPPRPLDDDDSSYVLLADNMAMMNGSSVDLNLAGMFKQPGKELLYVRRKGETFIIRDPATLKAIRATLEPQRELGGKQGALGEKQGALGQKQGALGEKQGALGQKQAELGMKQAELAHRRAGLHLEERRADSLPEAERERREAELEKQEQALDKEMEALEKQMEALNDQQEVLGREQEKLGEEQEKLGEEQEKLGEQHEKLAEEAEKKVQGLIDEALRKGLGQPLPT</sequence>
<feature type="compositionally biased region" description="Basic and acidic residues" evidence="1">
    <location>
        <begin position="650"/>
        <end position="693"/>
    </location>
</feature>
<keyword evidence="2" id="KW-0812">Transmembrane</keyword>
<name>A0A848LCD5_9BACT</name>
<keyword evidence="2" id="KW-0472">Membrane</keyword>
<comment type="caution">
    <text evidence="4">The sequence shown here is derived from an EMBL/GenBank/DDBJ whole genome shotgun (WGS) entry which is preliminary data.</text>
</comment>
<feature type="transmembrane region" description="Helical" evidence="2">
    <location>
        <begin position="50"/>
        <end position="67"/>
    </location>
</feature>
<feature type="region of interest" description="Disordered" evidence="1">
    <location>
        <begin position="605"/>
        <end position="637"/>
    </location>
</feature>
<feature type="region of interest" description="Disordered" evidence="1">
    <location>
        <begin position="650"/>
        <end position="737"/>
    </location>
</feature>
<evidence type="ECO:0000259" key="3">
    <source>
        <dbReference type="Pfam" id="PF05569"/>
    </source>
</evidence>
<keyword evidence="2" id="KW-1133">Transmembrane helix</keyword>
<organism evidence="4 5">
    <name type="scientific">Pyxidicoccus fallax</name>
    <dbReference type="NCBI Taxonomy" id="394095"/>
    <lineage>
        <taxon>Bacteria</taxon>
        <taxon>Pseudomonadati</taxon>
        <taxon>Myxococcota</taxon>
        <taxon>Myxococcia</taxon>
        <taxon>Myxococcales</taxon>
        <taxon>Cystobacterineae</taxon>
        <taxon>Myxococcaceae</taxon>
        <taxon>Pyxidicoccus</taxon>
    </lineage>
</organism>
<protein>
    <submittedName>
        <fullName evidence="4">Peptidase M56</fullName>
    </submittedName>
</protein>
<feature type="compositionally biased region" description="Pro residues" evidence="1">
    <location>
        <begin position="524"/>
        <end position="534"/>
    </location>
</feature>
<dbReference type="InterPro" id="IPR008756">
    <property type="entry name" value="Peptidase_M56"/>
</dbReference>
<accession>A0A848LCD5</accession>
<dbReference type="InterPro" id="IPR052173">
    <property type="entry name" value="Beta-lactam_resp_regulator"/>
</dbReference>
<feature type="compositionally biased region" description="Low complexity" evidence="1">
    <location>
        <begin position="513"/>
        <end position="523"/>
    </location>
</feature>
<reference evidence="4 5" key="1">
    <citation type="submission" date="2020-04" db="EMBL/GenBank/DDBJ databases">
        <title>Draft genome of Pyxidicoccus fallax type strain.</title>
        <authorList>
            <person name="Whitworth D.E."/>
        </authorList>
    </citation>
    <scope>NUCLEOTIDE SEQUENCE [LARGE SCALE GENOMIC DNA]</scope>
    <source>
        <strain evidence="4 5">DSM 14698</strain>
    </source>
</reference>
<evidence type="ECO:0000313" key="5">
    <source>
        <dbReference type="Proteomes" id="UP000518300"/>
    </source>
</evidence>
<feature type="transmembrane region" description="Helical" evidence="2">
    <location>
        <begin position="20"/>
        <end position="38"/>
    </location>
</feature>
<feature type="compositionally biased region" description="Low complexity" evidence="1">
    <location>
        <begin position="611"/>
        <end position="627"/>
    </location>
</feature>
<evidence type="ECO:0000313" key="4">
    <source>
        <dbReference type="EMBL" id="NMO16337.1"/>
    </source>
</evidence>
<feature type="compositionally biased region" description="Low complexity" evidence="1">
    <location>
        <begin position="392"/>
        <end position="467"/>
    </location>
</feature>
<dbReference type="RefSeq" id="WP_169345624.1">
    <property type="nucleotide sequence ID" value="NZ_JABBJJ010000064.1"/>
</dbReference>